<dbReference type="Gene3D" id="3.40.1400.10">
    <property type="entry name" value="Sugar-phosphate isomerase, RpiB/LacA/LacB"/>
    <property type="match status" value="1"/>
</dbReference>
<dbReference type="PIRSF" id="PIRSF005384">
    <property type="entry name" value="RpiB_LacA_B"/>
    <property type="match status" value="1"/>
</dbReference>
<sequence length="146" mass="15923">MKIHFASDHAGFALKNDLLAFVQNELNLEVLDHGATKLDQEDDYPDFIKLAASAVSSSTEDRAIILGGSGQGEAMVANRQAGVRAAVFYGGDLSIVKLSREHNNANVLSLGARFISLDDAKVAVQLWLQTEFSGEERHLRRIEKLG</sequence>
<dbReference type="STRING" id="1798475.A2837_01480"/>
<dbReference type="PANTHER" id="PTHR30345:SF0">
    <property type="entry name" value="DNA DAMAGE-REPAIR_TOLERATION PROTEIN DRT102"/>
    <property type="match status" value="1"/>
</dbReference>
<feature type="binding site" evidence="2">
    <location>
        <begin position="68"/>
        <end position="72"/>
    </location>
    <ligand>
        <name>D-ribulose 5-phosphate</name>
        <dbReference type="ChEBI" id="CHEBI:58121"/>
    </ligand>
</feature>
<dbReference type="GO" id="GO:0004751">
    <property type="term" value="F:ribose-5-phosphate isomerase activity"/>
    <property type="evidence" value="ECO:0007669"/>
    <property type="project" value="TreeGrafter"/>
</dbReference>
<keyword evidence="3" id="KW-0413">Isomerase</keyword>
<accession>A0A1F6BY34</accession>
<comment type="similarity">
    <text evidence="1">Belongs to the LacAB/RpiB family.</text>
</comment>
<dbReference type="InterPro" id="IPR036569">
    <property type="entry name" value="RpiB_LacA_LacB_sf"/>
</dbReference>
<dbReference type="NCBIfam" id="NF004051">
    <property type="entry name" value="PRK05571.1"/>
    <property type="match status" value="1"/>
</dbReference>
<feature type="binding site" evidence="2">
    <location>
        <begin position="8"/>
        <end position="9"/>
    </location>
    <ligand>
        <name>D-ribulose 5-phosphate</name>
        <dbReference type="ChEBI" id="CHEBI:58121"/>
    </ligand>
</feature>
<feature type="binding site" evidence="2">
    <location>
        <position position="137"/>
    </location>
    <ligand>
        <name>D-ribulose 5-phosphate</name>
        <dbReference type="ChEBI" id="CHEBI:58121"/>
    </ligand>
</feature>
<gene>
    <name evidence="3" type="ORF">A2837_01480</name>
</gene>
<comment type="caution">
    <text evidence="3">The sequence shown here is derived from an EMBL/GenBank/DDBJ whole genome shotgun (WGS) entry which is preliminary data.</text>
</comment>
<dbReference type="SUPFAM" id="SSF89623">
    <property type="entry name" value="Ribose/Galactose isomerase RpiB/AlsB"/>
    <property type="match status" value="1"/>
</dbReference>
<dbReference type="InterPro" id="IPR003500">
    <property type="entry name" value="RpiB_LacA_LacB"/>
</dbReference>
<proteinExistence type="inferred from homology"/>
<dbReference type="GO" id="GO:0009052">
    <property type="term" value="P:pentose-phosphate shunt, non-oxidative branch"/>
    <property type="evidence" value="ECO:0007669"/>
    <property type="project" value="TreeGrafter"/>
</dbReference>
<dbReference type="Pfam" id="PF02502">
    <property type="entry name" value="LacAB_rpiB"/>
    <property type="match status" value="1"/>
</dbReference>
<feature type="binding site" evidence="2">
    <location>
        <position position="113"/>
    </location>
    <ligand>
        <name>D-ribulose 5-phosphate</name>
        <dbReference type="ChEBI" id="CHEBI:58121"/>
    </ligand>
</feature>
<dbReference type="NCBIfam" id="TIGR00689">
    <property type="entry name" value="rpiB_lacA_lacB"/>
    <property type="match status" value="1"/>
</dbReference>
<dbReference type="AlphaFoldDB" id="A0A1F6BY34"/>
<dbReference type="EMBL" id="MFKO01000002">
    <property type="protein sequence ID" value="OGG41866.1"/>
    <property type="molecule type" value="Genomic_DNA"/>
</dbReference>
<evidence type="ECO:0000313" key="3">
    <source>
        <dbReference type="EMBL" id="OGG41866.1"/>
    </source>
</evidence>
<feature type="binding site" evidence="2">
    <location>
        <position position="103"/>
    </location>
    <ligand>
        <name>D-ribulose 5-phosphate</name>
        <dbReference type="ChEBI" id="CHEBI:58121"/>
    </ligand>
</feature>
<dbReference type="GO" id="GO:0019316">
    <property type="term" value="P:D-allose catabolic process"/>
    <property type="evidence" value="ECO:0007669"/>
    <property type="project" value="TreeGrafter"/>
</dbReference>
<name>A0A1F6BY34_9BACT</name>
<protein>
    <submittedName>
        <fullName evidence="3">Ribose-5-phosphate isomerase</fullName>
    </submittedName>
</protein>
<evidence type="ECO:0000256" key="1">
    <source>
        <dbReference type="ARBA" id="ARBA00008754"/>
    </source>
</evidence>
<organism evidence="3 4">
    <name type="scientific">Candidatus Kaiserbacteria bacterium RIFCSPHIGHO2_01_FULL_46_22</name>
    <dbReference type="NCBI Taxonomy" id="1798475"/>
    <lineage>
        <taxon>Bacteria</taxon>
        <taxon>Candidatus Kaiseribacteriota</taxon>
    </lineage>
</organism>
<dbReference type="PANTHER" id="PTHR30345">
    <property type="entry name" value="RIBOSE-5-PHOSPHATE ISOMERASE B"/>
    <property type="match status" value="1"/>
</dbReference>
<feature type="binding site" evidence="2">
    <location>
        <position position="141"/>
    </location>
    <ligand>
        <name>D-ribulose 5-phosphate</name>
        <dbReference type="ChEBI" id="CHEBI:58121"/>
    </ligand>
</feature>
<evidence type="ECO:0000256" key="2">
    <source>
        <dbReference type="PIRSR" id="PIRSR005384-2"/>
    </source>
</evidence>
<dbReference type="Proteomes" id="UP000176322">
    <property type="component" value="Unassembled WGS sequence"/>
</dbReference>
<reference evidence="3 4" key="1">
    <citation type="journal article" date="2016" name="Nat. Commun.">
        <title>Thousands of microbial genomes shed light on interconnected biogeochemical processes in an aquifer system.</title>
        <authorList>
            <person name="Anantharaman K."/>
            <person name="Brown C.T."/>
            <person name="Hug L.A."/>
            <person name="Sharon I."/>
            <person name="Castelle C.J."/>
            <person name="Probst A.J."/>
            <person name="Thomas B.C."/>
            <person name="Singh A."/>
            <person name="Wilkins M.J."/>
            <person name="Karaoz U."/>
            <person name="Brodie E.L."/>
            <person name="Williams K.H."/>
            <person name="Hubbard S.S."/>
            <person name="Banfield J.F."/>
        </authorList>
    </citation>
    <scope>NUCLEOTIDE SEQUENCE [LARGE SCALE GENOMIC DNA]</scope>
</reference>
<evidence type="ECO:0000313" key="4">
    <source>
        <dbReference type="Proteomes" id="UP000176322"/>
    </source>
</evidence>